<gene>
    <name evidence="3" type="ORF">EDS130_LOCUS38536</name>
    <name evidence="2" type="ORF">XAT740_LOCUS20322</name>
</gene>
<accession>A0A815NBT3</accession>
<feature type="region of interest" description="Disordered" evidence="1">
    <location>
        <begin position="78"/>
        <end position="97"/>
    </location>
</feature>
<comment type="caution">
    <text evidence="3">The sequence shown here is derived from an EMBL/GenBank/DDBJ whole genome shotgun (WGS) entry which is preliminary data.</text>
</comment>
<dbReference type="OrthoDB" id="10066537at2759"/>
<feature type="compositionally biased region" description="Polar residues" evidence="1">
    <location>
        <begin position="78"/>
        <end position="89"/>
    </location>
</feature>
<name>A0A815NBT3_ADIRI</name>
<reference evidence="3" key="1">
    <citation type="submission" date="2021-02" db="EMBL/GenBank/DDBJ databases">
        <authorList>
            <person name="Nowell W R."/>
        </authorList>
    </citation>
    <scope>NUCLEOTIDE SEQUENCE</scope>
</reference>
<dbReference type="Proteomes" id="UP000663852">
    <property type="component" value="Unassembled WGS sequence"/>
</dbReference>
<proteinExistence type="predicted"/>
<protein>
    <submittedName>
        <fullName evidence="3">Uncharacterized protein</fullName>
    </submittedName>
</protein>
<evidence type="ECO:0000313" key="5">
    <source>
        <dbReference type="Proteomes" id="UP000663852"/>
    </source>
</evidence>
<dbReference type="Proteomes" id="UP000663828">
    <property type="component" value="Unassembled WGS sequence"/>
</dbReference>
<evidence type="ECO:0000313" key="4">
    <source>
        <dbReference type="Proteomes" id="UP000663828"/>
    </source>
</evidence>
<evidence type="ECO:0000256" key="1">
    <source>
        <dbReference type="SAM" id="MobiDB-lite"/>
    </source>
</evidence>
<evidence type="ECO:0000313" key="3">
    <source>
        <dbReference type="EMBL" id="CAF1436113.1"/>
    </source>
</evidence>
<keyword evidence="4" id="KW-1185">Reference proteome</keyword>
<dbReference type="EMBL" id="CAJNOR010001416">
    <property type="protein sequence ID" value="CAF1139139.1"/>
    <property type="molecule type" value="Genomic_DNA"/>
</dbReference>
<dbReference type="EMBL" id="CAJNOJ010000405">
    <property type="protein sequence ID" value="CAF1436113.1"/>
    <property type="molecule type" value="Genomic_DNA"/>
</dbReference>
<organism evidence="3 5">
    <name type="scientific">Adineta ricciae</name>
    <name type="common">Rotifer</name>
    <dbReference type="NCBI Taxonomy" id="249248"/>
    <lineage>
        <taxon>Eukaryota</taxon>
        <taxon>Metazoa</taxon>
        <taxon>Spiralia</taxon>
        <taxon>Gnathifera</taxon>
        <taxon>Rotifera</taxon>
        <taxon>Eurotatoria</taxon>
        <taxon>Bdelloidea</taxon>
        <taxon>Adinetida</taxon>
        <taxon>Adinetidae</taxon>
        <taxon>Adineta</taxon>
    </lineage>
</organism>
<sequence>MDDDGDGSENFVQELIQCSACLRRMRPEVYKKHPNVCPKNLAKQRNIQIFDMTRYRSVKAGDQIIPVCKISSSNTTKTNDITVRPSQTRSTKRDRHSNTLVPPVIDNFCCPTCKRTFCEKAYDRHIAFCARKINQIQQPPSDAVLLARCKLDRRIKFGSNRPVSTLSKTIPANSKPHINQDLPKEKLSSQAFTLLTLEKELPTIGLAYCPWCTKPYIPNCIHYCRRSKDRVSLHS</sequence>
<dbReference type="AlphaFoldDB" id="A0A815NBT3"/>
<evidence type="ECO:0000313" key="2">
    <source>
        <dbReference type="EMBL" id="CAF1139139.1"/>
    </source>
</evidence>